<evidence type="ECO:0000313" key="4">
    <source>
        <dbReference type="Proteomes" id="UP001480595"/>
    </source>
</evidence>
<evidence type="ECO:0000313" key="3">
    <source>
        <dbReference type="EMBL" id="KAK8073200.1"/>
    </source>
</evidence>
<dbReference type="RefSeq" id="XP_066717675.1">
    <property type="nucleotide sequence ID" value="XM_066855508.1"/>
</dbReference>
<proteinExistence type="predicted"/>
<dbReference type="EMBL" id="JAQQWL010000005">
    <property type="protein sequence ID" value="KAK8073200.1"/>
    <property type="molecule type" value="Genomic_DNA"/>
</dbReference>
<sequence>MVAQANFIRGGLLLTVALHHSAGDATAIETILGVRTQNTAPAAASGSNSSDSNTFTSYDARSLDRSSLMQGTPPGSMADFPEYVLRRPARRPQTGGGGLLHQRCPVRFSLVPNDSGTQSYFFLIRFGRPRRQSVGVRLCRQHLRPHESTAAADLPGQRDPGRHDGPSPRVGAASHDRTGEGGGASPTRRRGHPHVAGAVPVAARRVPQTVGLLGSRPDPSDYKLAFHAFLGPDIVATSWADDQVYADDWGGELGAPEFFPDAWRWG</sequence>
<feature type="region of interest" description="Disordered" evidence="1">
    <location>
        <begin position="146"/>
        <end position="199"/>
    </location>
</feature>
<keyword evidence="2" id="KW-0732">Signal</keyword>
<gene>
    <name evidence="3" type="ORF">PG994_004099</name>
</gene>
<dbReference type="GeneID" id="92088571"/>
<organism evidence="3 4">
    <name type="scientific">Apiospora phragmitis</name>
    <dbReference type="NCBI Taxonomy" id="2905665"/>
    <lineage>
        <taxon>Eukaryota</taxon>
        <taxon>Fungi</taxon>
        <taxon>Dikarya</taxon>
        <taxon>Ascomycota</taxon>
        <taxon>Pezizomycotina</taxon>
        <taxon>Sordariomycetes</taxon>
        <taxon>Xylariomycetidae</taxon>
        <taxon>Amphisphaeriales</taxon>
        <taxon>Apiosporaceae</taxon>
        <taxon>Apiospora</taxon>
    </lineage>
</organism>
<dbReference type="Gene3D" id="3.30.559.10">
    <property type="entry name" value="Chloramphenicol acetyltransferase-like domain"/>
    <property type="match status" value="1"/>
</dbReference>
<dbReference type="Proteomes" id="UP001480595">
    <property type="component" value="Unassembled WGS sequence"/>
</dbReference>
<dbReference type="InterPro" id="IPR023213">
    <property type="entry name" value="CAT-like_dom_sf"/>
</dbReference>
<name>A0ABR1VPN1_9PEZI</name>
<comment type="caution">
    <text evidence="3">The sequence shown here is derived from an EMBL/GenBank/DDBJ whole genome shotgun (WGS) entry which is preliminary data.</text>
</comment>
<evidence type="ECO:0000256" key="2">
    <source>
        <dbReference type="SAM" id="SignalP"/>
    </source>
</evidence>
<protein>
    <submittedName>
        <fullName evidence="3">Uncharacterized protein</fullName>
    </submittedName>
</protein>
<feature type="signal peptide" evidence="2">
    <location>
        <begin position="1"/>
        <end position="27"/>
    </location>
</feature>
<feature type="chain" id="PRO_5045915671" evidence="2">
    <location>
        <begin position="28"/>
        <end position="266"/>
    </location>
</feature>
<evidence type="ECO:0000256" key="1">
    <source>
        <dbReference type="SAM" id="MobiDB-lite"/>
    </source>
</evidence>
<keyword evidence="4" id="KW-1185">Reference proteome</keyword>
<reference evidence="3 4" key="1">
    <citation type="submission" date="2023-01" db="EMBL/GenBank/DDBJ databases">
        <title>Analysis of 21 Apiospora genomes using comparative genomics revels a genus with tremendous synthesis potential of carbohydrate active enzymes and secondary metabolites.</title>
        <authorList>
            <person name="Sorensen T."/>
        </authorList>
    </citation>
    <scope>NUCLEOTIDE SEQUENCE [LARGE SCALE GENOMIC DNA]</scope>
    <source>
        <strain evidence="3 4">CBS 135458</strain>
    </source>
</reference>
<accession>A0ABR1VPN1</accession>